<keyword evidence="2" id="KW-1185">Reference proteome</keyword>
<reference evidence="1 2" key="1">
    <citation type="submission" date="2018-06" db="EMBL/GenBank/DDBJ databases">
        <title>Genomic Encyclopedia of Archaeal and Bacterial Type Strains, Phase II (KMG-II): from individual species to whole genera.</title>
        <authorList>
            <person name="Goeker M."/>
        </authorList>
    </citation>
    <scope>NUCLEOTIDE SEQUENCE [LARGE SCALE GENOMIC DNA]</scope>
    <source>
        <strain evidence="1 2">DSM 6779</strain>
    </source>
</reference>
<evidence type="ECO:0000313" key="1">
    <source>
        <dbReference type="EMBL" id="PZX17345.1"/>
    </source>
</evidence>
<sequence length="77" mass="9132">MCVEILTTIYSFESHFNVISLMTFRQKMRKSLNFRLIDETEETKNSALKILLYLITSLIVLRHLLFTNRHGIKICKL</sequence>
<protein>
    <submittedName>
        <fullName evidence="1">Uncharacterized protein</fullName>
    </submittedName>
</protein>
<proteinExistence type="predicted"/>
<gene>
    <name evidence="1" type="ORF">LX69_01394</name>
</gene>
<accession>A0A2W7NA75</accession>
<comment type="caution">
    <text evidence="1">The sequence shown here is derived from an EMBL/GenBank/DDBJ whole genome shotgun (WGS) entry which is preliminary data.</text>
</comment>
<organism evidence="1 2">
    <name type="scientific">Breznakibacter xylanolyticus</name>
    <dbReference type="NCBI Taxonomy" id="990"/>
    <lineage>
        <taxon>Bacteria</taxon>
        <taxon>Pseudomonadati</taxon>
        <taxon>Bacteroidota</taxon>
        <taxon>Bacteroidia</taxon>
        <taxon>Marinilabiliales</taxon>
        <taxon>Marinilabiliaceae</taxon>
        <taxon>Breznakibacter</taxon>
    </lineage>
</organism>
<dbReference type="EMBL" id="QKZK01000009">
    <property type="protein sequence ID" value="PZX17345.1"/>
    <property type="molecule type" value="Genomic_DNA"/>
</dbReference>
<dbReference type="Proteomes" id="UP000249239">
    <property type="component" value="Unassembled WGS sequence"/>
</dbReference>
<dbReference type="AlphaFoldDB" id="A0A2W7NA75"/>
<evidence type="ECO:0000313" key="2">
    <source>
        <dbReference type="Proteomes" id="UP000249239"/>
    </source>
</evidence>
<name>A0A2W7NA75_9BACT</name>